<evidence type="ECO:0000256" key="3">
    <source>
        <dbReference type="ARBA" id="ARBA00022989"/>
    </source>
</evidence>
<name>A0AAV7YIN2_9EUKA</name>
<feature type="transmembrane region" description="Helical" evidence="7">
    <location>
        <begin position="145"/>
        <end position="165"/>
    </location>
</feature>
<feature type="transmembrane region" description="Helical" evidence="7">
    <location>
        <begin position="171"/>
        <end position="189"/>
    </location>
</feature>
<evidence type="ECO:0000313" key="10">
    <source>
        <dbReference type="Proteomes" id="UP001146793"/>
    </source>
</evidence>
<evidence type="ECO:0000256" key="4">
    <source>
        <dbReference type="ARBA" id="ARBA00023136"/>
    </source>
</evidence>
<feature type="transmembrane region" description="Helical" evidence="7">
    <location>
        <begin position="66"/>
        <end position="88"/>
    </location>
</feature>
<comment type="subcellular location">
    <subcellularLocation>
        <location evidence="1">Membrane</location>
        <topology evidence="1">Multi-pass membrane protein</topology>
    </subcellularLocation>
</comment>
<keyword evidence="3 7" id="KW-1133">Transmembrane helix</keyword>
<evidence type="ECO:0000256" key="1">
    <source>
        <dbReference type="ARBA" id="ARBA00004141"/>
    </source>
</evidence>
<dbReference type="InterPro" id="IPR006634">
    <property type="entry name" value="TLC-dom"/>
</dbReference>
<protein>
    <submittedName>
        <fullName evidence="9">Longevity assurance factor 1 lag1</fullName>
    </submittedName>
</protein>
<dbReference type="Pfam" id="PF03798">
    <property type="entry name" value="TRAM_LAG1_CLN8"/>
    <property type="match status" value="1"/>
</dbReference>
<dbReference type="PROSITE" id="PS50922">
    <property type="entry name" value="TLC"/>
    <property type="match status" value="1"/>
</dbReference>
<sequence length="312" mass="36918">MSFDLWNYIEMIFFYKQDKNGEFKIGQKDFITFAIITLILFLARKLIFAIAGIWKHKIPKTKQLKFQQCFFQACFRTFCVIVMFVSMWETPIFKRATAPYLDQEYKKPVGRQETIPLGHKFIYLLNLGYITIMFPIVYKFENGKGIVLMYLHHIVTASVVIASYVGNLWQHGIPIFFVNDIGVFLLYYGKTFNYLSKKISAQIVFVFLVLFYFLFRGVNYPFHVFTALGARHLFHTTNQKIQYWITIMTPLLVLQLMQLIWLGFISKMLYNVLFHNRFDGDARSDNENTVNKKNNKKVSEKRNIKNLSKKQK</sequence>
<dbReference type="InterPro" id="IPR016439">
    <property type="entry name" value="Lag1/Lac1-like"/>
</dbReference>
<comment type="caution">
    <text evidence="9">The sequence shown here is derived from an EMBL/GenBank/DDBJ whole genome shotgun (WGS) entry which is preliminary data.</text>
</comment>
<dbReference type="PANTHER" id="PTHR12560">
    <property type="entry name" value="LONGEVITY ASSURANCE FACTOR 1 LAG1"/>
    <property type="match status" value="1"/>
</dbReference>
<feature type="transmembrane region" description="Helical" evidence="7">
    <location>
        <begin position="30"/>
        <end position="54"/>
    </location>
</feature>
<evidence type="ECO:0000256" key="6">
    <source>
        <dbReference type="SAM" id="MobiDB-lite"/>
    </source>
</evidence>
<feature type="transmembrane region" description="Helical" evidence="7">
    <location>
        <begin position="241"/>
        <end position="264"/>
    </location>
</feature>
<dbReference type="PIRSF" id="PIRSF005225">
    <property type="entry name" value="LAG1_LAC1"/>
    <property type="match status" value="1"/>
</dbReference>
<keyword evidence="2 5" id="KW-0812">Transmembrane</keyword>
<proteinExistence type="predicted"/>
<evidence type="ECO:0000313" key="9">
    <source>
        <dbReference type="EMBL" id="KAJ3427855.1"/>
    </source>
</evidence>
<accession>A0AAV7YIN2</accession>
<dbReference type="GO" id="GO:0046513">
    <property type="term" value="P:ceramide biosynthetic process"/>
    <property type="evidence" value="ECO:0007669"/>
    <property type="project" value="InterPro"/>
</dbReference>
<evidence type="ECO:0000259" key="8">
    <source>
        <dbReference type="PROSITE" id="PS50922"/>
    </source>
</evidence>
<evidence type="ECO:0000256" key="7">
    <source>
        <dbReference type="SAM" id="Phobius"/>
    </source>
</evidence>
<evidence type="ECO:0000256" key="2">
    <source>
        <dbReference type="ARBA" id="ARBA00022692"/>
    </source>
</evidence>
<feature type="domain" description="TLC" evidence="8">
    <location>
        <begin position="61"/>
        <end position="274"/>
    </location>
</feature>
<reference evidence="9" key="1">
    <citation type="submission" date="2022-08" db="EMBL/GenBank/DDBJ databases">
        <title>Novel sulphate-reducing endosymbionts in the free-living metamonad Anaeramoeba.</title>
        <authorList>
            <person name="Jerlstrom-Hultqvist J."/>
            <person name="Cepicka I."/>
            <person name="Gallot-Lavallee L."/>
            <person name="Salas-Leiva D."/>
            <person name="Curtis B.A."/>
            <person name="Zahonova K."/>
            <person name="Pipaliya S."/>
            <person name="Dacks J."/>
            <person name="Roger A.J."/>
        </authorList>
    </citation>
    <scope>NUCLEOTIDE SEQUENCE</scope>
    <source>
        <strain evidence="9">Busselton2</strain>
    </source>
</reference>
<evidence type="ECO:0000256" key="5">
    <source>
        <dbReference type="PROSITE-ProRule" id="PRU00205"/>
    </source>
</evidence>
<gene>
    <name evidence="9" type="ORF">M0812_25485</name>
</gene>
<dbReference type="PANTHER" id="PTHR12560:SF0">
    <property type="entry name" value="LD18904P"/>
    <property type="match status" value="1"/>
</dbReference>
<organism evidence="9 10">
    <name type="scientific">Anaeramoeba flamelloides</name>
    <dbReference type="NCBI Taxonomy" id="1746091"/>
    <lineage>
        <taxon>Eukaryota</taxon>
        <taxon>Metamonada</taxon>
        <taxon>Anaeramoebidae</taxon>
        <taxon>Anaeramoeba</taxon>
    </lineage>
</organism>
<dbReference type="SMART" id="SM00724">
    <property type="entry name" value="TLC"/>
    <property type="match status" value="1"/>
</dbReference>
<dbReference type="GO" id="GO:0050291">
    <property type="term" value="F:sphingosine N-acyltransferase activity"/>
    <property type="evidence" value="ECO:0007669"/>
    <property type="project" value="InterPro"/>
</dbReference>
<feature type="region of interest" description="Disordered" evidence="6">
    <location>
        <begin position="285"/>
        <end position="312"/>
    </location>
</feature>
<dbReference type="EMBL" id="JANTQA010000060">
    <property type="protein sequence ID" value="KAJ3427855.1"/>
    <property type="molecule type" value="Genomic_DNA"/>
</dbReference>
<dbReference type="Proteomes" id="UP001146793">
    <property type="component" value="Unassembled WGS sequence"/>
</dbReference>
<feature type="transmembrane region" description="Helical" evidence="7">
    <location>
        <begin position="121"/>
        <end position="138"/>
    </location>
</feature>
<keyword evidence="4 5" id="KW-0472">Membrane</keyword>
<dbReference type="AlphaFoldDB" id="A0AAV7YIN2"/>
<dbReference type="GO" id="GO:0016020">
    <property type="term" value="C:membrane"/>
    <property type="evidence" value="ECO:0007669"/>
    <property type="project" value="UniProtKB-SubCell"/>
</dbReference>
<feature type="transmembrane region" description="Helical" evidence="7">
    <location>
        <begin position="201"/>
        <end position="221"/>
    </location>
</feature>